<protein>
    <submittedName>
        <fullName evidence="2">Uncharacterized protein</fullName>
    </submittedName>
</protein>
<accession>A0A2N9GLZ8</accession>
<reference evidence="2" key="1">
    <citation type="submission" date="2018-02" db="EMBL/GenBank/DDBJ databases">
        <authorList>
            <person name="Cohen D.B."/>
            <person name="Kent A.D."/>
        </authorList>
    </citation>
    <scope>NUCLEOTIDE SEQUENCE</scope>
</reference>
<gene>
    <name evidence="2" type="ORF">FSB_LOCUS28331</name>
</gene>
<proteinExistence type="predicted"/>
<dbReference type="EMBL" id="OIVN01002090">
    <property type="protein sequence ID" value="SPD00449.1"/>
    <property type="molecule type" value="Genomic_DNA"/>
</dbReference>
<feature type="transmembrane region" description="Helical" evidence="1">
    <location>
        <begin position="56"/>
        <end position="74"/>
    </location>
</feature>
<keyword evidence="1" id="KW-0812">Transmembrane</keyword>
<organism evidence="2">
    <name type="scientific">Fagus sylvatica</name>
    <name type="common">Beechnut</name>
    <dbReference type="NCBI Taxonomy" id="28930"/>
    <lineage>
        <taxon>Eukaryota</taxon>
        <taxon>Viridiplantae</taxon>
        <taxon>Streptophyta</taxon>
        <taxon>Embryophyta</taxon>
        <taxon>Tracheophyta</taxon>
        <taxon>Spermatophyta</taxon>
        <taxon>Magnoliopsida</taxon>
        <taxon>eudicotyledons</taxon>
        <taxon>Gunneridae</taxon>
        <taxon>Pentapetalae</taxon>
        <taxon>rosids</taxon>
        <taxon>fabids</taxon>
        <taxon>Fagales</taxon>
        <taxon>Fagaceae</taxon>
        <taxon>Fagus</taxon>
    </lineage>
</organism>
<name>A0A2N9GLZ8_FAGSY</name>
<evidence type="ECO:0000256" key="1">
    <source>
        <dbReference type="SAM" id="Phobius"/>
    </source>
</evidence>
<keyword evidence="1" id="KW-0472">Membrane</keyword>
<sequence>MAPISLAVLPDVPLGSCWVAISPIGSGSQWSATRGGLCGGRVGLAISPIGSGGLGVIWWALLGLPWSVMGWVIGL</sequence>
<evidence type="ECO:0000313" key="2">
    <source>
        <dbReference type="EMBL" id="SPD00449.1"/>
    </source>
</evidence>
<keyword evidence="1" id="KW-1133">Transmembrane helix</keyword>
<dbReference type="AlphaFoldDB" id="A0A2N9GLZ8"/>